<dbReference type="Proteomes" id="UP000055024">
    <property type="component" value="Unassembled WGS sequence"/>
</dbReference>
<proteinExistence type="predicted"/>
<dbReference type="EMBL" id="JYDP01000791">
    <property type="protein sequence ID" value="KRY99551.1"/>
    <property type="molecule type" value="Genomic_DNA"/>
</dbReference>
<comment type="caution">
    <text evidence="1">The sequence shown here is derived from an EMBL/GenBank/DDBJ whole genome shotgun (WGS) entry which is preliminary data.</text>
</comment>
<evidence type="ECO:0000313" key="2">
    <source>
        <dbReference type="Proteomes" id="UP000055024"/>
    </source>
</evidence>
<sequence length="75" mass="8655">MFHATHPESARDPHFENHCSNFDGKTQFLIGVDVFFPAQNHKCPHKKKFLMRNRANVLIWQEAKAGVKLQAVLLI</sequence>
<keyword evidence="2" id="KW-1185">Reference proteome</keyword>
<protein>
    <submittedName>
        <fullName evidence="1">Uncharacterized protein</fullName>
    </submittedName>
</protein>
<gene>
    <name evidence="1" type="ORF">T11_4577</name>
</gene>
<evidence type="ECO:0000313" key="1">
    <source>
        <dbReference type="EMBL" id="KRY99551.1"/>
    </source>
</evidence>
<organism evidence="1 2">
    <name type="scientific">Trichinella zimbabwensis</name>
    <dbReference type="NCBI Taxonomy" id="268475"/>
    <lineage>
        <taxon>Eukaryota</taxon>
        <taxon>Metazoa</taxon>
        <taxon>Ecdysozoa</taxon>
        <taxon>Nematoda</taxon>
        <taxon>Enoplea</taxon>
        <taxon>Dorylaimia</taxon>
        <taxon>Trichinellida</taxon>
        <taxon>Trichinellidae</taxon>
        <taxon>Trichinella</taxon>
    </lineage>
</organism>
<reference evidence="1 2" key="1">
    <citation type="submission" date="2015-01" db="EMBL/GenBank/DDBJ databases">
        <title>Evolution of Trichinella species and genotypes.</title>
        <authorList>
            <person name="Korhonen P.K."/>
            <person name="Edoardo P."/>
            <person name="Giuseppe L.R."/>
            <person name="Gasser R.B."/>
        </authorList>
    </citation>
    <scope>NUCLEOTIDE SEQUENCE [LARGE SCALE GENOMIC DNA]</scope>
    <source>
        <strain evidence="1">ISS1029</strain>
    </source>
</reference>
<dbReference type="AlphaFoldDB" id="A0A0V1GMU4"/>
<accession>A0A0V1GMU4</accession>
<name>A0A0V1GMU4_9BILA</name>